<organism evidence="5 6">
    <name type="scientific">candidate division WOR-1 bacterium RIFOXYC2_FULL_46_14</name>
    <dbReference type="NCBI Taxonomy" id="1802587"/>
    <lineage>
        <taxon>Bacteria</taxon>
        <taxon>Bacillati</taxon>
        <taxon>Saganbacteria</taxon>
    </lineage>
</organism>
<dbReference type="InterPro" id="IPR058792">
    <property type="entry name" value="Beta-barrel_RND_2"/>
</dbReference>
<evidence type="ECO:0000256" key="3">
    <source>
        <dbReference type="SAM" id="Phobius"/>
    </source>
</evidence>
<comment type="similarity">
    <text evidence="1">Belongs to the membrane fusion protein (MFP) (TC 8.A.1) family.</text>
</comment>
<evidence type="ECO:0000256" key="2">
    <source>
        <dbReference type="ARBA" id="ARBA00022448"/>
    </source>
</evidence>
<keyword evidence="3" id="KW-0812">Transmembrane</keyword>
<feature type="transmembrane region" description="Helical" evidence="3">
    <location>
        <begin position="6"/>
        <end position="23"/>
    </location>
</feature>
<keyword evidence="2" id="KW-0813">Transport</keyword>
<dbReference type="EMBL" id="MEUJ01000003">
    <property type="protein sequence ID" value="OGC40553.1"/>
    <property type="molecule type" value="Genomic_DNA"/>
</dbReference>
<dbReference type="Pfam" id="PF25954">
    <property type="entry name" value="Beta-barrel_RND_2"/>
    <property type="match status" value="1"/>
</dbReference>
<dbReference type="Proteomes" id="UP000179242">
    <property type="component" value="Unassembled WGS sequence"/>
</dbReference>
<comment type="caution">
    <text evidence="5">The sequence shown here is derived from an EMBL/GenBank/DDBJ whole genome shotgun (WGS) entry which is preliminary data.</text>
</comment>
<evidence type="ECO:0000313" key="5">
    <source>
        <dbReference type="EMBL" id="OGC40553.1"/>
    </source>
</evidence>
<dbReference type="PANTHER" id="PTHR30097">
    <property type="entry name" value="CATION EFFLUX SYSTEM PROTEIN CUSB"/>
    <property type="match status" value="1"/>
</dbReference>
<evidence type="ECO:0000259" key="4">
    <source>
        <dbReference type="Pfam" id="PF25954"/>
    </source>
</evidence>
<proteinExistence type="inferred from homology"/>
<dbReference type="PANTHER" id="PTHR30097:SF15">
    <property type="entry name" value="CATION EFFLUX SYSTEM PROTEIN CUSB"/>
    <property type="match status" value="1"/>
</dbReference>
<reference evidence="5 6" key="1">
    <citation type="journal article" date="2016" name="Nat. Commun.">
        <title>Thousands of microbial genomes shed light on interconnected biogeochemical processes in an aquifer system.</title>
        <authorList>
            <person name="Anantharaman K."/>
            <person name="Brown C.T."/>
            <person name="Hug L.A."/>
            <person name="Sharon I."/>
            <person name="Castelle C.J."/>
            <person name="Probst A.J."/>
            <person name="Thomas B.C."/>
            <person name="Singh A."/>
            <person name="Wilkins M.J."/>
            <person name="Karaoz U."/>
            <person name="Brodie E.L."/>
            <person name="Williams K.H."/>
            <person name="Hubbard S.S."/>
            <person name="Banfield J.F."/>
        </authorList>
    </citation>
    <scope>NUCLEOTIDE SEQUENCE [LARGE SCALE GENOMIC DNA]</scope>
</reference>
<gene>
    <name evidence="5" type="ORF">A2438_06005</name>
</gene>
<dbReference type="GO" id="GO:0060003">
    <property type="term" value="P:copper ion export"/>
    <property type="evidence" value="ECO:0007669"/>
    <property type="project" value="TreeGrafter"/>
</dbReference>
<dbReference type="GO" id="GO:0046914">
    <property type="term" value="F:transition metal ion binding"/>
    <property type="evidence" value="ECO:0007669"/>
    <property type="project" value="TreeGrafter"/>
</dbReference>
<dbReference type="GO" id="GO:0030288">
    <property type="term" value="C:outer membrane-bounded periplasmic space"/>
    <property type="evidence" value="ECO:0007669"/>
    <property type="project" value="TreeGrafter"/>
</dbReference>
<evidence type="ECO:0000313" key="6">
    <source>
        <dbReference type="Proteomes" id="UP000179242"/>
    </source>
</evidence>
<dbReference type="FunFam" id="2.40.30.170:FF:000010">
    <property type="entry name" value="Efflux RND transporter periplasmic adaptor subunit"/>
    <property type="match status" value="1"/>
</dbReference>
<dbReference type="Gene3D" id="2.40.30.170">
    <property type="match status" value="1"/>
</dbReference>
<name>A0A1F4U8E1_UNCSA</name>
<dbReference type="AlphaFoldDB" id="A0A1F4U8E1"/>
<keyword evidence="3" id="KW-1133">Transmembrane helix</keyword>
<accession>A0A1F4U8E1</accession>
<sequence length="419" mass="46038">MKNRNILIAAAVLIILVFGYFKFVKTEPAKIYRVGDLMLQVSLSPNPPRVGDVKLKIIPIDNQNVEAIDIGYGMPAMGNMPAMRSEVSGQKSGDSYEALLSVSMLGTWDLTLDIKTKDGKSKKANFKFSTGQKGLSYYPDEEPAPISMSSDVQTIKLTSKQIKLAEVSSAPLKKLAIYRSIRAAGVVAYDPDLNIAEQEYLLEEENRELVLNKLKLLGISKHELAVLDKTQKPDEALILPSDRAWIYADVYEYEIQEVKAGQGVQISSVAYPETEFYGIVRSIVPVLDSKTRSNRVRIEVLNASGKLNPNMYVDAIFNIPLGSKPAIPKAAALITGKEQLVYVDHGSGYYERRSPKLGSLAYTQTNLPVYPVISGIKEGELVVGEANFLLDSQSELSGGMSGLYGSSAKEVKKHDQQSH</sequence>
<keyword evidence="3" id="KW-0472">Membrane</keyword>
<dbReference type="GO" id="GO:0015679">
    <property type="term" value="P:plasma membrane copper ion transport"/>
    <property type="evidence" value="ECO:0007669"/>
    <property type="project" value="TreeGrafter"/>
</dbReference>
<dbReference type="InterPro" id="IPR051909">
    <property type="entry name" value="MFP_Cation_Efflux"/>
</dbReference>
<protein>
    <recommendedName>
        <fullName evidence="4">CusB-like beta-barrel domain-containing protein</fullName>
    </recommendedName>
</protein>
<feature type="domain" description="CusB-like beta-barrel" evidence="4">
    <location>
        <begin position="245"/>
        <end position="317"/>
    </location>
</feature>
<dbReference type="Gene3D" id="2.40.420.20">
    <property type="match status" value="1"/>
</dbReference>
<evidence type="ECO:0000256" key="1">
    <source>
        <dbReference type="ARBA" id="ARBA00009477"/>
    </source>
</evidence>